<keyword evidence="12 17" id="KW-0573">Peptidoglycan synthesis</keyword>
<organism evidence="21 22">
    <name type="scientific">Candidatus Protoclostridium stercorigallinarum</name>
    <dbReference type="NCBI Taxonomy" id="2838741"/>
    <lineage>
        <taxon>Bacteria</taxon>
        <taxon>Bacillati</taxon>
        <taxon>Bacillota</taxon>
        <taxon>Clostridia</taxon>
        <taxon>Candidatus Protoclostridium</taxon>
    </lineage>
</organism>
<dbReference type="Gene3D" id="3.90.190.20">
    <property type="entry name" value="Mur ligase, C-terminal domain"/>
    <property type="match status" value="1"/>
</dbReference>
<dbReference type="AlphaFoldDB" id="A0A9D1Q0A9"/>
<comment type="catalytic activity">
    <reaction evidence="16 17 18">
        <text>UDP-N-acetyl-alpha-D-muramoyl-L-alanine + D-glutamate + ATP = UDP-N-acetyl-alpha-D-muramoyl-L-alanyl-D-glutamate + ADP + phosphate + H(+)</text>
        <dbReference type="Rhea" id="RHEA:16429"/>
        <dbReference type="ChEBI" id="CHEBI:15378"/>
        <dbReference type="ChEBI" id="CHEBI:29986"/>
        <dbReference type="ChEBI" id="CHEBI:30616"/>
        <dbReference type="ChEBI" id="CHEBI:43474"/>
        <dbReference type="ChEBI" id="CHEBI:83898"/>
        <dbReference type="ChEBI" id="CHEBI:83900"/>
        <dbReference type="ChEBI" id="CHEBI:456216"/>
        <dbReference type="EC" id="6.3.2.9"/>
    </reaction>
</comment>
<evidence type="ECO:0000256" key="14">
    <source>
        <dbReference type="ARBA" id="ARBA00030398"/>
    </source>
</evidence>
<evidence type="ECO:0000256" key="9">
    <source>
        <dbReference type="ARBA" id="ARBA00022741"/>
    </source>
</evidence>
<dbReference type="GO" id="GO:0009252">
    <property type="term" value="P:peptidoglycan biosynthetic process"/>
    <property type="evidence" value="ECO:0007669"/>
    <property type="project" value="UniProtKB-UniRule"/>
</dbReference>
<gene>
    <name evidence="17 21" type="primary">murD</name>
    <name evidence="21" type="ORF">H9892_00605</name>
</gene>
<sequence length="418" mass="43712">MDCKGKRVLVMGRGVSGSGAARVYSALGAEAEVRTGRRGLRADDDFDIVVVSPGLPPDHPIFGDAAKKNISIMSDIALGAELCTAPVIGVTGTNGKTTTVGMLGEIYREAGIKASVCGNIGRSFAEEAYGGGFDRAILELSSFQLLHASPLRCHIACILNITPDHLDYHGTFSAYRAAKLKIADGQTPSDYLLAPADLDIAGISGKPEVLRAGTDFYADEYLVVAGKKIMPVGTLAAKGKHNTDNALFAAAAAYADGVDEDAIASALARFRTGAHRISEVGEINGTVFYDDSKGTNPAATLAAARCMNGRTALIAGGSDKDCDFTDMFASLPANVEGIFLTGANAEKMAAAARAAGRKATVFDGLRECVERCGRGEYDSVLFSPASASFDRYNGYAERGMAFGREVSRFVSGADGKTE</sequence>
<keyword evidence="13 17" id="KW-0961">Cell wall biogenesis/degradation</keyword>
<keyword evidence="17 18" id="KW-0132">Cell division</keyword>
<proteinExistence type="inferred from homology"/>
<evidence type="ECO:0000256" key="12">
    <source>
        <dbReference type="ARBA" id="ARBA00022984"/>
    </source>
</evidence>
<comment type="similarity">
    <text evidence="4 17">Belongs to the MurCDEF family.</text>
</comment>
<comment type="subcellular location">
    <subcellularLocation>
        <location evidence="2 17 18">Cytoplasm</location>
    </subcellularLocation>
</comment>
<dbReference type="EMBL" id="DXHS01000010">
    <property type="protein sequence ID" value="HIW01832.1"/>
    <property type="molecule type" value="Genomic_DNA"/>
</dbReference>
<evidence type="ECO:0000256" key="2">
    <source>
        <dbReference type="ARBA" id="ARBA00004496"/>
    </source>
</evidence>
<dbReference type="SUPFAM" id="SSF53623">
    <property type="entry name" value="MurD-like peptide ligases, catalytic domain"/>
    <property type="match status" value="1"/>
</dbReference>
<evidence type="ECO:0000256" key="1">
    <source>
        <dbReference type="ARBA" id="ARBA00002734"/>
    </source>
</evidence>
<dbReference type="InterPro" id="IPR005762">
    <property type="entry name" value="MurD"/>
</dbReference>
<comment type="function">
    <text evidence="1 17 18">Cell wall formation. Catalyzes the addition of glutamate to the nucleotide precursor UDP-N-acetylmuramoyl-L-alanine (UMA).</text>
</comment>
<dbReference type="HAMAP" id="MF_00639">
    <property type="entry name" value="MurD"/>
    <property type="match status" value="1"/>
</dbReference>
<protein>
    <recommendedName>
        <fullName evidence="6 17">UDP-N-acetylmuramoylalanine--D-glutamate ligase</fullName>
        <ecNumber evidence="5 17">6.3.2.9</ecNumber>
    </recommendedName>
    <alternativeName>
        <fullName evidence="15 17">D-glutamic acid-adding enzyme</fullName>
    </alternativeName>
    <alternativeName>
        <fullName evidence="14 17">UDP-N-acetylmuramoyl-L-alanyl-D-glutamate synthetase</fullName>
    </alternativeName>
</protein>
<dbReference type="PANTHER" id="PTHR43692:SF1">
    <property type="entry name" value="UDP-N-ACETYLMURAMOYLALANINE--D-GLUTAMATE LIGASE"/>
    <property type="match status" value="1"/>
</dbReference>
<evidence type="ECO:0000256" key="17">
    <source>
        <dbReference type="HAMAP-Rule" id="MF_00639"/>
    </source>
</evidence>
<evidence type="ECO:0000256" key="13">
    <source>
        <dbReference type="ARBA" id="ARBA00023316"/>
    </source>
</evidence>
<dbReference type="Proteomes" id="UP000823990">
    <property type="component" value="Unassembled WGS sequence"/>
</dbReference>
<feature type="domain" description="Mur ligase central" evidence="20">
    <location>
        <begin position="90"/>
        <end position="253"/>
    </location>
</feature>
<dbReference type="InterPro" id="IPR004101">
    <property type="entry name" value="Mur_ligase_C"/>
</dbReference>
<evidence type="ECO:0000256" key="5">
    <source>
        <dbReference type="ARBA" id="ARBA00012212"/>
    </source>
</evidence>
<feature type="domain" description="Mur ligase C-terminal" evidence="19">
    <location>
        <begin position="275"/>
        <end position="384"/>
    </location>
</feature>
<keyword evidence="7 17" id="KW-0963">Cytoplasm</keyword>
<dbReference type="SUPFAM" id="SSF51984">
    <property type="entry name" value="MurCD N-terminal domain"/>
    <property type="match status" value="1"/>
</dbReference>
<evidence type="ECO:0000256" key="7">
    <source>
        <dbReference type="ARBA" id="ARBA00022490"/>
    </source>
</evidence>
<dbReference type="Pfam" id="PF02875">
    <property type="entry name" value="Mur_ligase_C"/>
    <property type="match status" value="1"/>
</dbReference>
<dbReference type="GO" id="GO:0051301">
    <property type="term" value="P:cell division"/>
    <property type="evidence" value="ECO:0007669"/>
    <property type="project" value="UniProtKB-KW"/>
</dbReference>
<dbReference type="GO" id="GO:0005737">
    <property type="term" value="C:cytoplasm"/>
    <property type="evidence" value="ECO:0007669"/>
    <property type="project" value="UniProtKB-SubCell"/>
</dbReference>
<evidence type="ECO:0000259" key="20">
    <source>
        <dbReference type="Pfam" id="PF08245"/>
    </source>
</evidence>
<dbReference type="InterPro" id="IPR013221">
    <property type="entry name" value="Mur_ligase_cen"/>
</dbReference>
<evidence type="ECO:0000256" key="15">
    <source>
        <dbReference type="ARBA" id="ARBA00032324"/>
    </source>
</evidence>
<keyword evidence="10 17" id="KW-0067">ATP-binding</keyword>
<evidence type="ECO:0000313" key="21">
    <source>
        <dbReference type="EMBL" id="HIW01832.1"/>
    </source>
</evidence>
<dbReference type="SUPFAM" id="SSF53244">
    <property type="entry name" value="MurD-like peptide ligases, peptide-binding domain"/>
    <property type="match status" value="1"/>
</dbReference>
<comment type="pathway">
    <text evidence="3 17 18">Cell wall biogenesis; peptidoglycan biosynthesis.</text>
</comment>
<feature type="binding site" evidence="17">
    <location>
        <begin position="92"/>
        <end position="98"/>
    </location>
    <ligand>
        <name>ATP</name>
        <dbReference type="ChEBI" id="CHEBI:30616"/>
    </ligand>
</feature>
<dbReference type="GO" id="GO:0008764">
    <property type="term" value="F:UDP-N-acetylmuramoylalanine-D-glutamate ligase activity"/>
    <property type="evidence" value="ECO:0007669"/>
    <property type="project" value="UniProtKB-UniRule"/>
</dbReference>
<evidence type="ECO:0000256" key="18">
    <source>
        <dbReference type="RuleBase" id="RU003664"/>
    </source>
</evidence>
<evidence type="ECO:0000256" key="3">
    <source>
        <dbReference type="ARBA" id="ARBA00004752"/>
    </source>
</evidence>
<dbReference type="InterPro" id="IPR036565">
    <property type="entry name" value="Mur-like_cat_sf"/>
</dbReference>
<dbReference type="GO" id="GO:0071555">
    <property type="term" value="P:cell wall organization"/>
    <property type="evidence" value="ECO:0007669"/>
    <property type="project" value="UniProtKB-KW"/>
</dbReference>
<evidence type="ECO:0000256" key="6">
    <source>
        <dbReference type="ARBA" id="ARBA00015655"/>
    </source>
</evidence>
<evidence type="ECO:0000256" key="10">
    <source>
        <dbReference type="ARBA" id="ARBA00022840"/>
    </source>
</evidence>
<evidence type="ECO:0000259" key="19">
    <source>
        <dbReference type="Pfam" id="PF02875"/>
    </source>
</evidence>
<dbReference type="EC" id="6.3.2.9" evidence="5 17"/>
<dbReference type="InterPro" id="IPR036615">
    <property type="entry name" value="Mur_ligase_C_dom_sf"/>
</dbReference>
<dbReference type="PANTHER" id="PTHR43692">
    <property type="entry name" value="UDP-N-ACETYLMURAMOYLALANINE--D-GLUTAMATE LIGASE"/>
    <property type="match status" value="1"/>
</dbReference>
<dbReference type="Pfam" id="PF08245">
    <property type="entry name" value="Mur_ligase_M"/>
    <property type="match status" value="1"/>
</dbReference>
<dbReference type="Gene3D" id="3.40.1190.10">
    <property type="entry name" value="Mur-like, catalytic domain"/>
    <property type="match status" value="1"/>
</dbReference>
<keyword evidence="9 17" id="KW-0547">Nucleotide-binding</keyword>
<dbReference type="NCBIfam" id="TIGR01087">
    <property type="entry name" value="murD"/>
    <property type="match status" value="1"/>
</dbReference>
<reference evidence="21" key="2">
    <citation type="submission" date="2021-04" db="EMBL/GenBank/DDBJ databases">
        <authorList>
            <person name="Gilroy R."/>
        </authorList>
    </citation>
    <scope>NUCLEOTIDE SEQUENCE</scope>
    <source>
        <strain evidence="21">12435</strain>
    </source>
</reference>
<keyword evidence="11 17" id="KW-0133">Cell shape</keyword>
<accession>A0A9D1Q0A9</accession>
<keyword evidence="8 17" id="KW-0436">Ligase</keyword>
<comment type="caution">
    <text evidence="21">The sequence shown here is derived from an EMBL/GenBank/DDBJ whole genome shotgun (WGS) entry which is preliminary data.</text>
</comment>
<dbReference type="GO" id="GO:0008360">
    <property type="term" value="P:regulation of cell shape"/>
    <property type="evidence" value="ECO:0007669"/>
    <property type="project" value="UniProtKB-KW"/>
</dbReference>
<name>A0A9D1Q0A9_9FIRM</name>
<evidence type="ECO:0000313" key="22">
    <source>
        <dbReference type="Proteomes" id="UP000823990"/>
    </source>
</evidence>
<evidence type="ECO:0000256" key="16">
    <source>
        <dbReference type="ARBA" id="ARBA00047632"/>
    </source>
</evidence>
<evidence type="ECO:0000256" key="8">
    <source>
        <dbReference type="ARBA" id="ARBA00022598"/>
    </source>
</evidence>
<reference evidence="21" key="1">
    <citation type="journal article" date="2021" name="PeerJ">
        <title>Extensive microbial diversity within the chicken gut microbiome revealed by metagenomics and culture.</title>
        <authorList>
            <person name="Gilroy R."/>
            <person name="Ravi A."/>
            <person name="Getino M."/>
            <person name="Pursley I."/>
            <person name="Horton D.L."/>
            <person name="Alikhan N.F."/>
            <person name="Baker D."/>
            <person name="Gharbi K."/>
            <person name="Hall N."/>
            <person name="Watson M."/>
            <person name="Adriaenssens E.M."/>
            <person name="Foster-Nyarko E."/>
            <person name="Jarju S."/>
            <person name="Secka A."/>
            <person name="Antonio M."/>
            <person name="Oren A."/>
            <person name="Chaudhuri R.R."/>
            <person name="La Ragione R."/>
            <person name="Hildebrand F."/>
            <person name="Pallen M.J."/>
        </authorList>
    </citation>
    <scope>NUCLEOTIDE SEQUENCE</scope>
    <source>
        <strain evidence="21">12435</strain>
    </source>
</reference>
<dbReference type="Gene3D" id="3.40.50.720">
    <property type="entry name" value="NAD(P)-binding Rossmann-like Domain"/>
    <property type="match status" value="1"/>
</dbReference>
<evidence type="ECO:0000256" key="4">
    <source>
        <dbReference type="ARBA" id="ARBA00010416"/>
    </source>
</evidence>
<dbReference type="GO" id="GO:0005524">
    <property type="term" value="F:ATP binding"/>
    <property type="evidence" value="ECO:0007669"/>
    <property type="project" value="UniProtKB-UniRule"/>
</dbReference>
<keyword evidence="17 18" id="KW-0131">Cell cycle</keyword>
<evidence type="ECO:0000256" key="11">
    <source>
        <dbReference type="ARBA" id="ARBA00022960"/>
    </source>
</evidence>